<dbReference type="EMBL" id="LDYG01000050">
    <property type="protein sequence ID" value="KUP04465.1"/>
    <property type="molecule type" value="Genomic_DNA"/>
</dbReference>
<evidence type="ECO:0000313" key="2">
    <source>
        <dbReference type="Proteomes" id="UP000074108"/>
    </source>
</evidence>
<name>A0A147K4T0_9BACI</name>
<dbReference type="InterPro" id="IPR045527">
    <property type="entry name" value="DUF6470"/>
</dbReference>
<proteinExistence type="predicted"/>
<keyword evidence="2" id="KW-1185">Reference proteome</keyword>
<dbReference type="OrthoDB" id="2112831at2"/>
<accession>A0A147K4T0</accession>
<gene>
    <name evidence="1" type="ORF">Q75_15290</name>
</gene>
<dbReference type="Pfam" id="PF20074">
    <property type="entry name" value="DUF6470"/>
    <property type="match status" value="1"/>
</dbReference>
<evidence type="ECO:0000313" key="1">
    <source>
        <dbReference type="EMBL" id="KUP04465.1"/>
    </source>
</evidence>
<dbReference type="AlphaFoldDB" id="A0A147K4T0"/>
<comment type="caution">
    <text evidence="1">The sequence shown here is derived from an EMBL/GenBank/DDBJ whole genome shotgun (WGS) entry which is preliminary data.</text>
</comment>
<dbReference type="PATRIC" id="fig|1150625.3.peg.3189"/>
<organism evidence="1 2">
    <name type="scientific">Bacillus coahuilensis p1.1.43</name>
    <dbReference type="NCBI Taxonomy" id="1150625"/>
    <lineage>
        <taxon>Bacteria</taxon>
        <taxon>Bacillati</taxon>
        <taxon>Bacillota</taxon>
        <taxon>Bacilli</taxon>
        <taxon>Bacillales</taxon>
        <taxon>Bacillaceae</taxon>
        <taxon>Bacillus</taxon>
    </lineage>
</organism>
<protein>
    <submittedName>
        <fullName evidence="1">Uncharacterized protein</fullName>
    </submittedName>
</protein>
<dbReference type="RefSeq" id="WP_059351853.1">
    <property type="nucleotide sequence ID" value="NZ_LDYG01000050.1"/>
</dbReference>
<dbReference type="Proteomes" id="UP000074108">
    <property type="component" value="Unassembled WGS sequence"/>
</dbReference>
<dbReference type="STRING" id="1150625.Q75_15290"/>
<reference evidence="1 2" key="1">
    <citation type="journal article" date="2016" name="Front. Microbiol.">
        <title>Microevolution Analysis of Bacillus coahuilensis Unveils Differences in Phosphorus Acquisition Strategies and Their Regulation.</title>
        <authorList>
            <person name="Gomez-Lunar Z."/>
            <person name="Hernandez-Gonzalez I."/>
            <person name="Rodriguez-Torres M.D."/>
            <person name="Souza V."/>
            <person name="Olmedo-Alvarez G."/>
        </authorList>
    </citation>
    <scope>NUCLEOTIDE SEQUENCE [LARGE SCALE GENOMIC DNA]</scope>
    <source>
        <strain evidence="2">p1.1.43</strain>
    </source>
</reference>
<sequence>MLQPQIRMQSQPALIQLNIQQPVQSIEQPGPTLDIQQPAPVLRIETTPGTLTIDQTRAWEAMNRKSINKMADEAADRGYEQWLKYLGKKASEGTEMLKGFAKGQKNMIQLQAKRNSESPKFEFRLGWIPPHGSVDINISRSQVDIFFETYQPINNTKVVGPDLAYQPGTTQVTMKQYQDLQIDFVNLKYKGFGFETEI</sequence>